<gene>
    <name evidence="1" type="ORF">QE152_g30855</name>
</gene>
<accession>A0AAW1JCV5</accession>
<protein>
    <submittedName>
        <fullName evidence="1">Uncharacterized protein</fullName>
    </submittedName>
</protein>
<evidence type="ECO:0000313" key="2">
    <source>
        <dbReference type="Proteomes" id="UP001458880"/>
    </source>
</evidence>
<name>A0AAW1JCV5_POPJA</name>
<dbReference type="Proteomes" id="UP001458880">
    <property type="component" value="Unassembled WGS sequence"/>
</dbReference>
<evidence type="ECO:0000313" key="1">
    <source>
        <dbReference type="EMBL" id="KAK9701033.1"/>
    </source>
</evidence>
<keyword evidence="2" id="KW-1185">Reference proteome</keyword>
<proteinExistence type="predicted"/>
<dbReference type="EMBL" id="JASPKY010000424">
    <property type="protein sequence ID" value="KAK9701033.1"/>
    <property type="molecule type" value="Genomic_DNA"/>
</dbReference>
<dbReference type="AlphaFoldDB" id="A0AAW1JCV5"/>
<comment type="caution">
    <text evidence="1">The sequence shown here is derived from an EMBL/GenBank/DDBJ whole genome shotgun (WGS) entry which is preliminary data.</text>
</comment>
<organism evidence="1 2">
    <name type="scientific">Popillia japonica</name>
    <name type="common">Japanese beetle</name>
    <dbReference type="NCBI Taxonomy" id="7064"/>
    <lineage>
        <taxon>Eukaryota</taxon>
        <taxon>Metazoa</taxon>
        <taxon>Ecdysozoa</taxon>
        <taxon>Arthropoda</taxon>
        <taxon>Hexapoda</taxon>
        <taxon>Insecta</taxon>
        <taxon>Pterygota</taxon>
        <taxon>Neoptera</taxon>
        <taxon>Endopterygota</taxon>
        <taxon>Coleoptera</taxon>
        <taxon>Polyphaga</taxon>
        <taxon>Scarabaeiformia</taxon>
        <taxon>Scarabaeidae</taxon>
        <taxon>Rutelinae</taxon>
        <taxon>Popillia</taxon>
    </lineage>
</organism>
<sequence length="89" mass="10224">MKEMMAEWFNPTETRRLGRQCLELWRNRTPAKLLPWTKKKIQGACSTCTTNAPETPMIVASAKYRTDSLIMYGNVNGNLRDSHFSKIST</sequence>
<reference evidence="1 2" key="1">
    <citation type="journal article" date="2024" name="BMC Genomics">
        <title>De novo assembly and annotation of Popillia japonica's genome with initial clues to its potential as an invasive pest.</title>
        <authorList>
            <person name="Cucini C."/>
            <person name="Boschi S."/>
            <person name="Funari R."/>
            <person name="Cardaioli E."/>
            <person name="Iannotti N."/>
            <person name="Marturano G."/>
            <person name="Paoli F."/>
            <person name="Bruttini M."/>
            <person name="Carapelli A."/>
            <person name="Frati F."/>
            <person name="Nardi F."/>
        </authorList>
    </citation>
    <scope>NUCLEOTIDE SEQUENCE [LARGE SCALE GENOMIC DNA]</scope>
    <source>
        <strain evidence="1">DMR45628</strain>
    </source>
</reference>